<dbReference type="InterPro" id="IPR001509">
    <property type="entry name" value="Epimerase_deHydtase"/>
</dbReference>
<organism evidence="2">
    <name type="scientific">marine metagenome</name>
    <dbReference type="NCBI Taxonomy" id="408172"/>
    <lineage>
        <taxon>unclassified sequences</taxon>
        <taxon>metagenomes</taxon>
        <taxon>ecological metagenomes</taxon>
    </lineage>
</organism>
<evidence type="ECO:0000259" key="1">
    <source>
        <dbReference type="Pfam" id="PF01370"/>
    </source>
</evidence>
<dbReference type="Gene3D" id="3.90.25.10">
    <property type="entry name" value="UDP-galactose 4-epimerase, domain 1"/>
    <property type="match status" value="1"/>
</dbReference>
<protein>
    <recommendedName>
        <fullName evidence="1">NAD-dependent epimerase/dehydratase domain-containing protein</fullName>
    </recommendedName>
</protein>
<feature type="non-terminal residue" evidence="2">
    <location>
        <position position="237"/>
    </location>
</feature>
<dbReference type="EMBL" id="UINC01213520">
    <property type="protein sequence ID" value="SVE38331.1"/>
    <property type="molecule type" value="Genomic_DNA"/>
</dbReference>
<reference evidence="2" key="1">
    <citation type="submission" date="2018-05" db="EMBL/GenBank/DDBJ databases">
        <authorList>
            <person name="Lanie J.A."/>
            <person name="Ng W.-L."/>
            <person name="Kazmierczak K.M."/>
            <person name="Andrzejewski T.M."/>
            <person name="Davidsen T.M."/>
            <person name="Wayne K.J."/>
            <person name="Tettelin H."/>
            <person name="Glass J.I."/>
            <person name="Rusch D."/>
            <person name="Podicherti R."/>
            <person name="Tsui H.-C.T."/>
            <person name="Winkler M.E."/>
        </authorList>
    </citation>
    <scope>NUCLEOTIDE SEQUENCE</scope>
</reference>
<gene>
    <name evidence="2" type="ORF">METZ01_LOCUS491185</name>
</gene>
<proteinExistence type="predicted"/>
<dbReference type="Pfam" id="PF01370">
    <property type="entry name" value="Epimerase"/>
    <property type="match status" value="1"/>
</dbReference>
<dbReference type="SUPFAM" id="SSF51735">
    <property type="entry name" value="NAD(P)-binding Rossmann-fold domains"/>
    <property type="match status" value="1"/>
</dbReference>
<sequence>IMRKQSKIYVAGHTGLLGTALMKELQEKGYKNIIVRAHKELELKDSGLVNDFFARERPEIVFMAAGRAGNLNRCITHPATLYSENSLIQNNIFAAASQYELEHLIYFGSSCIYPNDAKQPIPEEAFLSGPLEEATEGYAAAKMSGVMACRAYNSQYYNGACRFIALIPNTLYGPNDHFSLEHSHVFSALIMRFHEAVEKGLDEVTLWGSGKPRREFIFSEDIADAAIFVLKNAGKLE</sequence>
<dbReference type="PANTHER" id="PTHR43238:SF1">
    <property type="entry name" value="GDP-L-FUCOSE SYNTHASE"/>
    <property type="match status" value="1"/>
</dbReference>
<accession>A0A383D1P6</accession>
<dbReference type="InterPro" id="IPR036291">
    <property type="entry name" value="NAD(P)-bd_dom_sf"/>
</dbReference>
<feature type="non-terminal residue" evidence="2">
    <location>
        <position position="1"/>
    </location>
</feature>
<dbReference type="GO" id="GO:0050577">
    <property type="term" value="F:GDP-L-fucose synthase activity"/>
    <property type="evidence" value="ECO:0007669"/>
    <property type="project" value="TreeGrafter"/>
</dbReference>
<evidence type="ECO:0000313" key="2">
    <source>
        <dbReference type="EMBL" id="SVE38331.1"/>
    </source>
</evidence>
<feature type="domain" description="NAD-dependent epimerase/dehydratase" evidence="1">
    <location>
        <begin position="8"/>
        <end position="232"/>
    </location>
</feature>
<dbReference type="PANTHER" id="PTHR43238">
    <property type="entry name" value="GDP-L-FUCOSE SYNTHASE"/>
    <property type="match status" value="1"/>
</dbReference>
<name>A0A383D1P6_9ZZZZ</name>
<dbReference type="Gene3D" id="3.40.50.720">
    <property type="entry name" value="NAD(P)-binding Rossmann-like Domain"/>
    <property type="match status" value="1"/>
</dbReference>
<dbReference type="AlphaFoldDB" id="A0A383D1P6"/>